<feature type="region of interest" description="Disordered" evidence="1">
    <location>
        <begin position="186"/>
        <end position="209"/>
    </location>
</feature>
<dbReference type="AlphaFoldDB" id="A0A1G9JKW5"/>
<evidence type="ECO:0000256" key="1">
    <source>
        <dbReference type="SAM" id="MobiDB-lite"/>
    </source>
</evidence>
<dbReference type="EMBL" id="FNFB01000020">
    <property type="protein sequence ID" value="SDL37744.1"/>
    <property type="molecule type" value="Genomic_DNA"/>
</dbReference>
<dbReference type="STRING" id="683260.SAMN05421874_12095"/>
<dbReference type="Proteomes" id="UP000198683">
    <property type="component" value="Unassembled WGS sequence"/>
</dbReference>
<evidence type="ECO:0000313" key="2">
    <source>
        <dbReference type="EMBL" id="SDL37744.1"/>
    </source>
</evidence>
<sequence length="345" mass="37034">MRAVVGDRVVGHVVTFDPVEHLLDELRPVAVPEQAPLGERDGLAALLGELGLRLQPVRLVDVVGEVAPRPLVVGVHADDVDHVVTRVALGPGDRVAPAAGGEVEAELLAGRRAHGRHDAPPVVLPRLRVGRAPAGVGRAVHLPAQHDDRVAGAGRHQLAGQLPEVVVARAVRPRLQLARHRVVGHPGLVGGDHRHVQRQDAAGRGGLPAQPRIEDERRALDRLPSLTRQVGAAHRDLAPEPPLELGQVLGAAFVRGEEDADRRVGAVLGAPLVVVESEPFSDAEPCGHDASGSHRKRTPQENPRPRHRIPPVAAFRSLPTPRRTTPLKAHSRMVTFMNFPQRSRT</sequence>
<feature type="region of interest" description="Disordered" evidence="1">
    <location>
        <begin position="279"/>
        <end position="324"/>
    </location>
</feature>
<proteinExistence type="predicted"/>
<gene>
    <name evidence="2" type="ORF">SAMN05421874_12095</name>
</gene>
<name>A0A1G9JKW5_9ACTN</name>
<accession>A0A1G9JKW5</accession>
<evidence type="ECO:0000313" key="3">
    <source>
        <dbReference type="Proteomes" id="UP000198683"/>
    </source>
</evidence>
<organism evidence="2 3">
    <name type="scientific">Nonomuraea maritima</name>
    <dbReference type="NCBI Taxonomy" id="683260"/>
    <lineage>
        <taxon>Bacteria</taxon>
        <taxon>Bacillati</taxon>
        <taxon>Actinomycetota</taxon>
        <taxon>Actinomycetes</taxon>
        <taxon>Streptosporangiales</taxon>
        <taxon>Streptosporangiaceae</taxon>
        <taxon>Nonomuraea</taxon>
    </lineage>
</organism>
<protein>
    <submittedName>
        <fullName evidence="2">Uncharacterized protein</fullName>
    </submittedName>
</protein>
<keyword evidence="3" id="KW-1185">Reference proteome</keyword>
<reference evidence="2 3" key="1">
    <citation type="submission" date="2016-10" db="EMBL/GenBank/DDBJ databases">
        <authorList>
            <person name="de Groot N.N."/>
        </authorList>
    </citation>
    <scope>NUCLEOTIDE SEQUENCE [LARGE SCALE GENOMIC DNA]</scope>
    <source>
        <strain evidence="2 3">CGMCC 4.5681</strain>
    </source>
</reference>